<keyword evidence="2" id="KW-0805">Transcription regulation</keyword>
<dbReference type="Gene3D" id="1.10.10.10">
    <property type="entry name" value="Winged helix-like DNA-binding domain superfamily/Winged helix DNA-binding domain"/>
    <property type="match status" value="1"/>
</dbReference>
<dbReference type="RefSeq" id="WP_054327380.1">
    <property type="nucleotide sequence ID" value="NZ_JACOPL010000002.1"/>
</dbReference>
<dbReference type="Gene3D" id="1.10.4040.10">
    <property type="entry name" value="Penicillinase repressor domain"/>
    <property type="match status" value="1"/>
</dbReference>
<dbReference type="GO" id="GO:0045892">
    <property type="term" value="P:negative regulation of DNA-templated transcription"/>
    <property type="evidence" value="ECO:0007669"/>
    <property type="project" value="InterPro"/>
</dbReference>
<evidence type="ECO:0000313" key="6">
    <source>
        <dbReference type="Proteomes" id="UP000606499"/>
    </source>
</evidence>
<dbReference type="Pfam" id="PF03965">
    <property type="entry name" value="Penicillinase_R"/>
    <property type="match status" value="1"/>
</dbReference>
<dbReference type="InterPro" id="IPR036390">
    <property type="entry name" value="WH_DNA-bd_sf"/>
</dbReference>
<dbReference type="InterPro" id="IPR036388">
    <property type="entry name" value="WH-like_DNA-bd_sf"/>
</dbReference>
<evidence type="ECO:0000256" key="1">
    <source>
        <dbReference type="ARBA" id="ARBA00011046"/>
    </source>
</evidence>
<dbReference type="EMBL" id="JACOPL010000002">
    <property type="protein sequence ID" value="MBC5724416.1"/>
    <property type="molecule type" value="Genomic_DNA"/>
</dbReference>
<evidence type="ECO:0000256" key="4">
    <source>
        <dbReference type="ARBA" id="ARBA00023163"/>
    </source>
</evidence>
<evidence type="ECO:0000256" key="2">
    <source>
        <dbReference type="ARBA" id="ARBA00023015"/>
    </source>
</evidence>
<dbReference type="InterPro" id="IPR005650">
    <property type="entry name" value="BlaI_family"/>
</dbReference>
<reference evidence="5" key="1">
    <citation type="submission" date="2020-08" db="EMBL/GenBank/DDBJ databases">
        <title>Genome public.</title>
        <authorList>
            <person name="Liu C."/>
            <person name="Sun Q."/>
        </authorList>
    </citation>
    <scope>NUCLEOTIDE SEQUENCE</scope>
    <source>
        <strain evidence="5">NSJ-28</strain>
    </source>
</reference>
<organism evidence="5 6">
    <name type="scientific">Agathobaculum faecis</name>
    <dbReference type="NCBI Taxonomy" id="2763013"/>
    <lineage>
        <taxon>Bacteria</taxon>
        <taxon>Bacillati</taxon>
        <taxon>Bacillota</taxon>
        <taxon>Clostridia</taxon>
        <taxon>Eubacteriales</taxon>
        <taxon>Butyricicoccaceae</taxon>
        <taxon>Agathobaculum</taxon>
    </lineage>
</organism>
<evidence type="ECO:0000313" key="5">
    <source>
        <dbReference type="EMBL" id="MBC5724416.1"/>
    </source>
</evidence>
<gene>
    <name evidence="5" type="ORF">H8S45_02885</name>
</gene>
<dbReference type="GO" id="GO:0003677">
    <property type="term" value="F:DNA binding"/>
    <property type="evidence" value="ECO:0007669"/>
    <property type="project" value="UniProtKB-KW"/>
</dbReference>
<keyword evidence="6" id="KW-1185">Reference proteome</keyword>
<sequence length="123" mass="14016">MDEIKRLPDAELEVMQTIWALQPPVTAAEVQQNAPKEWKPTSVLTFLSRLCEKGFLRCEKQGRQNYYTPLVREEAYLQRESRSFVQRLCGGSVKNLVASLSDAGALTERDIDELRAFLDAQGR</sequence>
<name>A0A923LTZ7_9FIRM</name>
<accession>A0A923LTZ7</accession>
<comment type="caution">
    <text evidence="5">The sequence shown here is derived from an EMBL/GenBank/DDBJ whole genome shotgun (WGS) entry which is preliminary data.</text>
</comment>
<keyword evidence="4" id="KW-0804">Transcription</keyword>
<dbReference type="Proteomes" id="UP000606499">
    <property type="component" value="Unassembled WGS sequence"/>
</dbReference>
<keyword evidence="3" id="KW-0238">DNA-binding</keyword>
<proteinExistence type="inferred from homology"/>
<dbReference type="SUPFAM" id="SSF46785">
    <property type="entry name" value="Winged helix' DNA-binding domain"/>
    <property type="match status" value="1"/>
</dbReference>
<comment type="similarity">
    <text evidence="1">Belongs to the BlaI transcriptional regulatory family.</text>
</comment>
<evidence type="ECO:0000256" key="3">
    <source>
        <dbReference type="ARBA" id="ARBA00023125"/>
    </source>
</evidence>
<dbReference type="AlphaFoldDB" id="A0A923LTZ7"/>
<dbReference type="PIRSF" id="PIRSF019455">
    <property type="entry name" value="CopR_AtkY"/>
    <property type="match status" value="1"/>
</dbReference>
<protein>
    <submittedName>
        <fullName evidence="5">BlaI/MecI/CopY family transcriptional regulator</fullName>
    </submittedName>
</protein>